<evidence type="ECO:0000313" key="2">
    <source>
        <dbReference type="Proteomes" id="UP000223709"/>
    </source>
</evidence>
<reference evidence="1 2" key="1">
    <citation type="submission" date="2017-10" db="EMBL/GenBank/DDBJ databases">
        <title>Complete Genome Sequence of Faecalibacterium prausnitzii isolated from the gut of healthy adult Indian.</title>
        <authorList>
            <person name="Bag S."/>
            <person name="Ghosh T.S."/>
            <person name="Das B."/>
        </authorList>
    </citation>
    <scope>NUCLEOTIDE SEQUENCE [LARGE SCALE GENOMIC DNA]</scope>
    <source>
        <strain evidence="1 2">Indica</strain>
    </source>
</reference>
<dbReference type="Proteomes" id="UP000223709">
    <property type="component" value="Chromosome"/>
</dbReference>
<dbReference type="AlphaFoldDB" id="A0A291TAV8"/>
<protein>
    <recommendedName>
        <fullName evidence="3">DUF304 domain-containing protein</fullName>
    </recommendedName>
</protein>
<dbReference type="RefSeq" id="WP_098924034.1">
    <property type="nucleotide sequence ID" value="NZ_CP023819.1"/>
</dbReference>
<dbReference type="EMBL" id="CP023819">
    <property type="protein sequence ID" value="ATL90239.1"/>
    <property type="molecule type" value="Genomic_DNA"/>
</dbReference>
<evidence type="ECO:0008006" key="3">
    <source>
        <dbReference type="Google" id="ProtNLM"/>
    </source>
</evidence>
<sequence>MTERELRRTALIIPPRGRAVLCCWAAIPGLLAAPFVFWQSLPAGMVFCLLWAALVAVVYQRACSYAAALGAETLTVYSGIVFPLRRAIRRRAVTELFRLRTPLLRLAGVSVVVITAPGTRLILPAVPAEQAAALTHALAEEIR</sequence>
<organism evidence="1 2">
    <name type="scientific">Faecalibacterium prausnitzii</name>
    <dbReference type="NCBI Taxonomy" id="853"/>
    <lineage>
        <taxon>Bacteria</taxon>
        <taxon>Bacillati</taxon>
        <taxon>Bacillota</taxon>
        <taxon>Clostridia</taxon>
        <taxon>Eubacteriales</taxon>
        <taxon>Oscillospiraceae</taxon>
        <taxon>Faecalibacterium</taxon>
    </lineage>
</organism>
<evidence type="ECO:0000313" key="1">
    <source>
        <dbReference type="EMBL" id="ATL90239.1"/>
    </source>
</evidence>
<accession>A0A291TAV8</accession>
<proteinExistence type="predicted"/>
<name>A0A291TAV8_9FIRM</name>
<gene>
    <name evidence="1" type="ORF">CRH10_07975</name>
</gene>